<evidence type="ECO:0000256" key="1">
    <source>
        <dbReference type="SAM" id="MobiDB-lite"/>
    </source>
</evidence>
<keyword evidence="2" id="KW-0472">Membrane</keyword>
<sequence>MNTRRSYRKQRAPAFRFSDRPIVAGLGAAVSIFVACLWIGHSTYLDGERIWPSRQRGAVSLGTVREQATQAERAAPAEPIDTPSDTPIDIPTPQSTAPVVMRPRSTIAHPPAKKPPRLVDETKTAPKHAAATLPAATPEIPHSEPHSIETMTPEVPSARTSAVNIDADSVPPVVDITPRPKTRKEVQDELRKARANGSLPRFGNPDPYGPGGSPSLSND</sequence>
<dbReference type="EMBL" id="FCNY02000007">
    <property type="protein sequence ID" value="SAL39830.1"/>
    <property type="molecule type" value="Genomic_DNA"/>
</dbReference>
<reference evidence="4" key="1">
    <citation type="submission" date="2016-01" db="EMBL/GenBank/DDBJ databases">
        <authorList>
            <person name="Peeters C."/>
        </authorList>
    </citation>
    <scope>NUCLEOTIDE SEQUENCE [LARGE SCALE GENOMIC DNA]</scope>
</reference>
<organism evidence="3 4">
    <name type="scientific">Caballeronia cordobensis</name>
    <name type="common">Burkholderia cordobensis</name>
    <dbReference type="NCBI Taxonomy" id="1353886"/>
    <lineage>
        <taxon>Bacteria</taxon>
        <taxon>Pseudomonadati</taxon>
        <taxon>Pseudomonadota</taxon>
        <taxon>Betaproteobacteria</taxon>
        <taxon>Burkholderiales</taxon>
        <taxon>Burkholderiaceae</taxon>
        <taxon>Caballeronia</taxon>
    </lineage>
</organism>
<proteinExistence type="predicted"/>
<accession>A0A158H7Y0</accession>
<evidence type="ECO:0000313" key="3">
    <source>
        <dbReference type="EMBL" id="SAL39830.1"/>
    </source>
</evidence>
<dbReference type="Proteomes" id="UP000054740">
    <property type="component" value="Unassembled WGS sequence"/>
</dbReference>
<feature type="region of interest" description="Disordered" evidence="1">
    <location>
        <begin position="66"/>
        <end position="97"/>
    </location>
</feature>
<keyword evidence="2" id="KW-0812">Transmembrane</keyword>
<feature type="region of interest" description="Disordered" evidence="1">
    <location>
        <begin position="106"/>
        <end position="125"/>
    </location>
</feature>
<evidence type="ECO:0000313" key="4">
    <source>
        <dbReference type="Proteomes" id="UP000054740"/>
    </source>
</evidence>
<protein>
    <submittedName>
        <fullName evidence="3">Uncharacterized protein</fullName>
    </submittedName>
</protein>
<feature type="transmembrane region" description="Helical" evidence="2">
    <location>
        <begin position="21"/>
        <end position="40"/>
    </location>
</feature>
<keyword evidence="4" id="KW-1185">Reference proteome</keyword>
<keyword evidence="2" id="KW-1133">Transmembrane helix</keyword>
<dbReference type="RefSeq" id="WP_159680243.1">
    <property type="nucleotide sequence ID" value="NZ_FCNY02000007.1"/>
</dbReference>
<feature type="compositionally biased region" description="Basic and acidic residues" evidence="1">
    <location>
        <begin position="183"/>
        <end position="192"/>
    </location>
</feature>
<feature type="region of interest" description="Disordered" evidence="1">
    <location>
        <begin position="170"/>
        <end position="219"/>
    </location>
</feature>
<name>A0A158H7Y0_CABCO</name>
<gene>
    <name evidence="3" type="ORF">AWB70_02955</name>
</gene>
<dbReference type="AlphaFoldDB" id="A0A158H7Y0"/>
<feature type="compositionally biased region" description="Low complexity" evidence="1">
    <location>
        <begin position="79"/>
        <end position="93"/>
    </location>
</feature>
<evidence type="ECO:0000256" key="2">
    <source>
        <dbReference type="SAM" id="Phobius"/>
    </source>
</evidence>